<evidence type="ECO:0000313" key="2">
    <source>
        <dbReference type="EMBL" id="GGA97266.1"/>
    </source>
</evidence>
<comment type="caution">
    <text evidence="2">The sequence shown here is derived from an EMBL/GenBank/DDBJ whole genome shotgun (WGS) entry which is preliminary data.</text>
</comment>
<accession>A0A8J2XSR7</accession>
<dbReference type="EMBL" id="BMJC01000002">
    <property type="protein sequence ID" value="GGA97266.1"/>
    <property type="molecule type" value="Genomic_DNA"/>
</dbReference>
<feature type="chain" id="PRO_5035147374" description="DUF4384 domain-containing protein" evidence="1">
    <location>
        <begin position="19"/>
        <end position="249"/>
    </location>
</feature>
<evidence type="ECO:0000313" key="3">
    <source>
        <dbReference type="Proteomes" id="UP000607559"/>
    </source>
</evidence>
<reference evidence="2" key="2">
    <citation type="submission" date="2020-09" db="EMBL/GenBank/DDBJ databases">
        <authorList>
            <person name="Sun Q."/>
            <person name="Zhou Y."/>
        </authorList>
    </citation>
    <scope>NUCLEOTIDE SEQUENCE</scope>
    <source>
        <strain evidence="2">CGMCC 1.15448</strain>
    </source>
</reference>
<keyword evidence="3" id="KW-1185">Reference proteome</keyword>
<reference evidence="2" key="1">
    <citation type="journal article" date="2014" name="Int. J. Syst. Evol. Microbiol.">
        <title>Complete genome sequence of Corynebacterium casei LMG S-19264T (=DSM 44701T), isolated from a smear-ripened cheese.</title>
        <authorList>
            <consortium name="US DOE Joint Genome Institute (JGI-PGF)"/>
            <person name="Walter F."/>
            <person name="Albersmeier A."/>
            <person name="Kalinowski J."/>
            <person name="Ruckert C."/>
        </authorList>
    </citation>
    <scope>NUCLEOTIDE SEQUENCE</scope>
    <source>
        <strain evidence="2">CGMCC 1.15448</strain>
    </source>
</reference>
<evidence type="ECO:0000256" key="1">
    <source>
        <dbReference type="SAM" id="SignalP"/>
    </source>
</evidence>
<evidence type="ECO:0008006" key="4">
    <source>
        <dbReference type="Google" id="ProtNLM"/>
    </source>
</evidence>
<sequence length="249" mass="28437">MRKLIPLLVSVLACSLVARPQSSQEAISMSNAIQEASRLTNPADAASYNRTGSFVSWHGGDKDSTRGSRLLFYNWPKGYVIGIYDTVLRDDRLFLNYDKISHVLYFTVDGKTIIKVQTTQARELHFVDSGKQTVLVRIDGIDPKIFFERLSDSSGNYHYTLYREIKTQYRRANYETNGLTSTGNNYDEYVDTYEYYIVMPGDRLYTHVRLKKKDIRQALGPKADAWLAVHSSDPINEAFLIGLVNQLNK</sequence>
<feature type="signal peptide" evidence="1">
    <location>
        <begin position="1"/>
        <end position="18"/>
    </location>
</feature>
<proteinExistence type="predicted"/>
<dbReference type="AlphaFoldDB" id="A0A8J2XSR7"/>
<organism evidence="2 3">
    <name type="scientific">Puia dinghuensis</name>
    <dbReference type="NCBI Taxonomy" id="1792502"/>
    <lineage>
        <taxon>Bacteria</taxon>
        <taxon>Pseudomonadati</taxon>
        <taxon>Bacteroidota</taxon>
        <taxon>Chitinophagia</taxon>
        <taxon>Chitinophagales</taxon>
        <taxon>Chitinophagaceae</taxon>
        <taxon>Puia</taxon>
    </lineage>
</organism>
<protein>
    <recommendedName>
        <fullName evidence="4">DUF4384 domain-containing protein</fullName>
    </recommendedName>
</protein>
<dbReference type="Proteomes" id="UP000607559">
    <property type="component" value="Unassembled WGS sequence"/>
</dbReference>
<name>A0A8J2XSR7_9BACT</name>
<keyword evidence="1" id="KW-0732">Signal</keyword>
<gene>
    <name evidence="2" type="ORF">GCM10011511_20760</name>
</gene>
<dbReference type="RefSeq" id="WP_188931237.1">
    <property type="nucleotide sequence ID" value="NZ_BMJC01000002.1"/>
</dbReference>